<dbReference type="STRING" id="93064.BRX40_08410"/>
<dbReference type="EMBL" id="CP018820">
    <property type="protein sequence ID" value="APR52451.1"/>
    <property type="molecule type" value="Genomic_DNA"/>
</dbReference>
<dbReference type="InterPro" id="IPR047272">
    <property type="entry name" value="S49_SppA_C"/>
</dbReference>
<gene>
    <name evidence="8" type="ORF">BRX40_08410</name>
</gene>
<evidence type="ECO:0000256" key="4">
    <source>
        <dbReference type="ARBA" id="ARBA00022825"/>
    </source>
</evidence>
<sequence length="631" mass="66123">MKLVRGAWKLLVGIKDGLVLLFMLLFFIGLFAILSARPNPAAVKDGALVLNIDGMIVEQPSEADPFAALGGGETIREHRLRDLVRALDAAKTDARVKAVVLDLDRFMGGYPAAVAEVGQAVARVRAAGKPVLAYATGYTDSSYLLAANASEIWVDPMGGMLFSGPGGSRLYYKGLIDKLGVTTHVYKVGKFKSAVEPYILTGQSPEAKAANEALYGTIFGQWQEAVKKARPKAQIAQTIAQPDVVVAAANGDIAKANLNAGLVDKLGDRLAFGKRVAEIAGSDANKPAGNYKAIKLANWLEANPAKKDGDAIGVITVAGEIIDGKAGPGTAGGDTVSALLLKGLAEKKLKALVVRVDSPGGSALASERIRQAILQAKAQKLPVVVSMGSLAASGGYWVSTPGDVIFAEPNTITGSIGIFGIIPTFENTLAKIGVTSDGVKTTPLTGQPDLYAGTNEVIDDVLQSAIEQGYGRFIGLVAQSRKLTPQRVDEIGQGRVWDGGTARQLGLVDRFGNLGDAVAEAAKRAKLDPAKVHALYLEKEPSWFEQLVAGFAMSGGDEEEEATPESGGDIYARIAAERRAVFGQALGDAKRLAMGSSMQARCLECGAFGPAATTMRADARLIDLILARVGL</sequence>
<dbReference type="CDD" id="cd07023">
    <property type="entry name" value="S49_Sppa_N_C"/>
    <property type="match status" value="1"/>
</dbReference>
<protein>
    <submittedName>
        <fullName evidence="8">Signal peptide peptidase SppA</fullName>
    </submittedName>
</protein>
<keyword evidence="9" id="KW-1185">Reference proteome</keyword>
<feature type="domain" description="Peptidase S49" evidence="7">
    <location>
        <begin position="125"/>
        <end position="269"/>
    </location>
</feature>
<dbReference type="PIRSF" id="PIRSF001217">
    <property type="entry name" value="Protease_4_SppA"/>
    <property type="match status" value="1"/>
</dbReference>
<dbReference type="PANTHER" id="PTHR33209:SF1">
    <property type="entry name" value="PEPTIDASE S49 DOMAIN-CONTAINING PROTEIN"/>
    <property type="match status" value="1"/>
</dbReference>
<evidence type="ECO:0000313" key="9">
    <source>
        <dbReference type="Proteomes" id="UP000185161"/>
    </source>
</evidence>
<dbReference type="InterPro" id="IPR047217">
    <property type="entry name" value="S49_SppA_67K_type_N"/>
</dbReference>
<evidence type="ECO:0000256" key="1">
    <source>
        <dbReference type="ARBA" id="ARBA00008683"/>
    </source>
</evidence>
<feature type="domain" description="Peptidase S49" evidence="7">
    <location>
        <begin position="376"/>
        <end position="527"/>
    </location>
</feature>
<name>A0A1L6J919_9SPHN</name>
<feature type="transmembrane region" description="Helical" evidence="6">
    <location>
        <begin position="12"/>
        <end position="34"/>
    </location>
</feature>
<dbReference type="Gene3D" id="6.20.330.10">
    <property type="match status" value="1"/>
</dbReference>
<keyword evidence="2" id="KW-0645">Protease</keyword>
<dbReference type="Gene3D" id="3.90.226.10">
    <property type="entry name" value="2-enoyl-CoA Hydratase, Chain A, domain 1"/>
    <property type="match status" value="3"/>
</dbReference>
<dbReference type="CDD" id="cd07018">
    <property type="entry name" value="S49_SppA_67K_type"/>
    <property type="match status" value="1"/>
</dbReference>
<dbReference type="GO" id="GO:0006465">
    <property type="term" value="P:signal peptide processing"/>
    <property type="evidence" value="ECO:0007669"/>
    <property type="project" value="InterPro"/>
</dbReference>
<keyword evidence="4" id="KW-0720">Serine protease</keyword>
<evidence type="ECO:0000259" key="7">
    <source>
        <dbReference type="Pfam" id="PF01343"/>
    </source>
</evidence>
<feature type="active site" description="Proton donor/acceptor" evidence="5">
    <location>
        <position position="192"/>
    </location>
</feature>
<dbReference type="KEGG" id="skr:BRX40_08410"/>
<dbReference type="AlphaFoldDB" id="A0A1L6J919"/>
<keyword evidence="3" id="KW-0378">Hydrolase</keyword>
<dbReference type="InterPro" id="IPR029045">
    <property type="entry name" value="ClpP/crotonase-like_dom_sf"/>
</dbReference>
<dbReference type="NCBIfam" id="TIGR00705">
    <property type="entry name" value="SppA_67K"/>
    <property type="match status" value="1"/>
</dbReference>
<organism evidence="8 9">
    <name type="scientific">Sphingomonas koreensis</name>
    <dbReference type="NCBI Taxonomy" id="93064"/>
    <lineage>
        <taxon>Bacteria</taxon>
        <taxon>Pseudomonadati</taxon>
        <taxon>Pseudomonadota</taxon>
        <taxon>Alphaproteobacteria</taxon>
        <taxon>Sphingomonadales</taxon>
        <taxon>Sphingomonadaceae</taxon>
        <taxon>Sphingomonas</taxon>
    </lineage>
</organism>
<feature type="active site" description="Nucleophile" evidence="5">
    <location>
        <position position="393"/>
    </location>
</feature>
<dbReference type="RefSeq" id="WP_075151293.1">
    <property type="nucleotide sequence ID" value="NZ_CP018820.1"/>
</dbReference>
<dbReference type="InterPro" id="IPR004634">
    <property type="entry name" value="Pept_S49_pIV"/>
</dbReference>
<dbReference type="SUPFAM" id="SSF52096">
    <property type="entry name" value="ClpP/crotonase"/>
    <property type="match status" value="2"/>
</dbReference>
<dbReference type="GeneID" id="44132579"/>
<dbReference type="GO" id="GO:0008236">
    <property type="term" value="F:serine-type peptidase activity"/>
    <property type="evidence" value="ECO:0007669"/>
    <property type="project" value="UniProtKB-KW"/>
</dbReference>
<keyword evidence="6" id="KW-0472">Membrane</keyword>
<accession>A0A1L6J919</accession>
<dbReference type="InterPro" id="IPR002142">
    <property type="entry name" value="Peptidase_S49"/>
</dbReference>
<dbReference type="GO" id="GO:0016020">
    <property type="term" value="C:membrane"/>
    <property type="evidence" value="ECO:0007669"/>
    <property type="project" value="InterPro"/>
</dbReference>
<reference evidence="9" key="1">
    <citation type="submission" date="2016-12" db="EMBL/GenBank/DDBJ databases">
        <title>Whole genome sequencing of Sphingomonas sp. ABOJV.</title>
        <authorList>
            <person name="Conlan S."/>
            <person name="Thomas P.J."/>
            <person name="Mullikin J."/>
            <person name="Palmore T.N."/>
            <person name="Frank K.M."/>
            <person name="Segre J.A."/>
        </authorList>
    </citation>
    <scope>NUCLEOTIDE SEQUENCE [LARGE SCALE GENOMIC DNA]</scope>
    <source>
        <strain evidence="9">ABOJV</strain>
    </source>
</reference>
<evidence type="ECO:0000256" key="5">
    <source>
        <dbReference type="PIRSR" id="PIRSR001217-1"/>
    </source>
</evidence>
<proteinExistence type="inferred from homology"/>
<evidence type="ECO:0000256" key="3">
    <source>
        <dbReference type="ARBA" id="ARBA00022801"/>
    </source>
</evidence>
<dbReference type="Pfam" id="PF01343">
    <property type="entry name" value="Peptidase_S49"/>
    <property type="match status" value="2"/>
</dbReference>
<evidence type="ECO:0000256" key="6">
    <source>
        <dbReference type="SAM" id="Phobius"/>
    </source>
</evidence>
<dbReference type="Proteomes" id="UP000185161">
    <property type="component" value="Chromosome"/>
</dbReference>
<evidence type="ECO:0000256" key="2">
    <source>
        <dbReference type="ARBA" id="ARBA00022670"/>
    </source>
</evidence>
<comment type="similarity">
    <text evidence="1">Belongs to the peptidase S49 family.</text>
</comment>
<dbReference type="PANTHER" id="PTHR33209">
    <property type="entry name" value="PROTEASE 4"/>
    <property type="match status" value="1"/>
</dbReference>
<keyword evidence="6" id="KW-0812">Transmembrane</keyword>
<evidence type="ECO:0000313" key="8">
    <source>
        <dbReference type="EMBL" id="APR52451.1"/>
    </source>
</evidence>
<keyword evidence="6" id="KW-1133">Transmembrane helix</keyword>